<dbReference type="RefSeq" id="WP_132319196.1">
    <property type="nucleotide sequence ID" value="NZ_FWZT01000009.1"/>
</dbReference>
<gene>
    <name evidence="1" type="ORF">SAMN06296036_109180</name>
</gene>
<evidence type="ECO:0008006" key="3">
    <source>
        <dbReference type="Google" id="ProtNLM"/>
    </source>
</evidence>
<dbReference type="EMBL" id="FWZT01000009">
    <property type="protein sequence ID" value="SMF30561.1"/>
    <property type="molecule type" value="Genomic_DNA"/>
</dbReference>
<dbReference type="STRING" id="1513793.SAMN06296036_109180"/>
<reference evidence="2" key="1">
    <citation type="submission" date="2017-04" db="EMBL/GenBank/DDBJ databases">
        <authorList>
            <person name="Varghese N."/>
            <person name="Submissions S."/>
        </authorList>
    </citation>
    <scope>NUCLEOTIDE SEQUENCE [LARGE SCALE GENOMIC DNA]</scope>
    <source>
        <strain evidence="2">RKEM611</strain>
    </source>
</reference>
<evidence type="ECO:0000313" key="2">
    <source>
        <dbReference type="Proteomes" id="UP000192907"/>
    </source>
</evidence>
<dbReference type="OrthoDB" id="9155142at2"/>
<dbReference type="AlphaFoldDB" id="A0A1Y6C0T6"/>
<sequence>MNWKEFDKVLGQNLNNVDYWGDEESIYAADLLKDFDDKDWLSLEKEWKSRPDVWKERCAQLIDLRKDQKSLSILAEMLETGNLDITINAIESLQGFVSESNWDEINQKRVDTACQTIDRSTLIDSYKSELTDFLKSKL</sequence>
<organism evidence="1 2">
    <name type="scientific">Pseudobacteriovorax antillogorgiicola</name>
    <dbReference type="NCBI Taxonomy" id="1513793"/>
    <lineage>
        <taxon>Bacteria</taxon>
        <taxon>Pseudomonadati</taxon>
        <taxon>Bdellovibrionota</taxon>
        <taxon>Oligoflexia</taxon>
        <taxon>Oligoflexales</taxon>
        <taxon>Pseudobacteriovoracaceae</taxon>
        <taxon>Pseudobacteriovorax</taxon>
    </lineage>
</organism>
<proteinExistence type="predicted"/>
<evidence type="ECO:0000313" key="1">
    <source>
        <dbReference type="EMBL" id="SMF30561.1"/>
    </source>
</evidence>
<keyword evidence="2" id="KW-1185">Reference proteome</keyword>
<accession>A0A1Y6C0T6</accession>
<protein>
    <recommendedName>
        <fullName evidence="3">HEAT repeat-containing protein</fullName>
    </recommendedName>
</protein>
<name>A0A1Y6C0T6_9BACT</name>
<dbReference type="Proteomes" id="UP000192907">
    <property type="component" value="Unassembled WGS sequence"/>
</dbReference>